<accession>A0ABS1NSC9</accession>
<name>A0ABS1NSC9_9ACTN</name>
<keyword evidence="2" id="KW-1185">Reference proteome</keyword>
<dbReference type="EMBL" id="JAERRH010000001">
    <property type="protein sequence ID" value="MBL1103011.1"/>
    <property type="molecule type" value="Genomic_DNA"/>
</dbReference>
<dbReference type="RefSeq" id="WP_201813490.1">
    <property type="nucleotide sequence ID" value="NZ_JAERRH010000001.1"/>
</dbReference>
<proteinExistence type="predicted"/>
<evidence type="ECO:0000313" key="2">
    <source>
        <dbReference type="Proteomes" id="UP000621386"/>
    </source>
</evidence>
<sequence length="113" mass="11671">MASSVALAVSSAMRTCWDDECDAEHTQLSAGELRSFHEQGGFDLPVASVAETVTAGQSYAKCADHRLVGPEVLASCSSSLLAEALGAPLLSTGRGAYCYGPKSPVSGRTVHLV</sequence>
<evidence type="ECO:0000313" key="1">
    <source>
        <dbReference type="EMBL" id="MBL1103011.1"/>
    </source>
</evidence>
<comment type="caution">
    <text evidence="1">The sequence shown here is derived from an EMBL/GenBank/DDBJ whole genome shotgun (WGS) entry which is preliminary data.</text>
</comment>
<reference evidence="1 2" key="1">
    <citation type="submission" date="2021-01" db="EMBL/GenBank/DDBJ databases">
        <title>WGS of actinomycetes isolated from Thailand.</title>
        <authorList>
            <person name="Thawai C."/>
        </authorList>
    </citation>
    <scope>NUCLEOTIDE SEQUENCE [LARGE SCALE GENOMIC DNA]</scope>
    <source>
        <strain evidence="1 2">CH5-8</strain>
    </source>
</reference>
<dbReference type="Proteomes" id="UP000621386">
    <property type="component" value="Unassembled WGS sequence"/>
</dbReference>
<protein>
    <submittedName>
        <fullName evidence="1">Uncharacterized protein</fullName>
    </submittedName>
</protein>
<organism evidence="1 2">
    <name type="scientific">Streptomyces musisoli</name>
    <dbReference type="NCBI Taxonomy" id="2802280"/>
    <lineage>
        <taxon>Bacteria</taxon>
        <taxon>Bacillati</taxon>
        <taxon>Actinomycetota</taxon>
        <taxon>Actinomycetes</taxon>
        <taxon>Kitasatosporales</taxon>
        <taxon>Streptomycetaceae</taxon>
        <taxon>Streptomyces</taxon>
    </lineage>
</organism>
<gene>
    <name evidence="1" type="ORF">JK361_00020</name>
</gene>